<dbReference type="PROSITE" id="PS50125">
    <property type="entry name" value="GUANYLATE_CYCLASE_2"/>
    <property type="match status" value="1"/>
</dbReference>
<evidence type="ECO:0000256" key="11">
    <source>
        <dbReference type="ARBA" id="ARBA00023180"/>
    </source>
</evidence>
<comment type="similarity">
    <text evidence="14">Belongs to the adenylyl cyclase class-4/guanylyl cyclase family.</text>
</comment>
<keyword evidence="9" id="KW-0472">Membrane</keyword>
<dbReference type="InterPro" id="IPR029787">
    <property type="entry name" value="Nucleotide_cyclase"/>
</dbReference>
<keyword evidence="12 14" id="KW-0456">Lyase</keyword>
<evidence type="ECO:0000256" key="14">
    <source>
        <dbReference type="RuleBase" id="RU000405"/>
    </source>
</evidence>
<reference evidence="19" key="1">
    <citation type="submission" date="2017-02" db="UniProtKB">
        <authorList>
            <consortium name="WormBaseParasite"/>
        </authorList>
    </citation>
    <scope>IDENTIFICATION</scope>
</reference>
<dbReference type="Pfam" id="PF07714">
    <property type="entry name" value="PK_Tyr_Ser-Thr"/>
    <property type="match status" value="1"/>
</dbReference>
<dbReference type="GO" id="GO:0001653">
    <property type="term" value="F:peptide receptor activity"/>
    <property type="evidence" value="ECO:0007669"/>
    <property type="project" value="TreeGrafter"/>
</dbReference>
<feature type="domain" description="Protein kinase" evidence="16">
    <location>
        <begin position="414"/>
        <end position="679"/>
    </location>
</feature>
<dbReference type="Gene3D" id="3.30.70.1230">
    <property type="entry name" value="Nucleotide cyclase"/>
    <property type="match status" value="1"/>
</dbReference>
<organism evidence="18 19">
    <name type="scientific">Syphacia muris</name>
    <dbReference type="NCBI Taxonomy" id="451379"/>
    <lineage>
        <taxon>Eukaryota</taxon>
        <taxon>Metazoa</taxon>
        <taxon>Ecdysozoa</taxon>
        <taxon>Nematoda</taxon>
        <taxon>Chromadorea</taxon>
        <taxon>Rhabditida</taxon>
        <taxon>Spirurina</taxon>
        <taxon>Oxyuridomorpha</taxon>
        <taxon>Oxyuroidea</taxon>
        <taxon>Oxyuridae</taxon>
        <taxon>Syphacia</taxon>
    </lineage>
</organism>
<evidence type="ECO:0000256" key="3">
    <source>
        <dbReference type="ARBA" id="ARBA00012202"/>
    </source>
</evidence>
<evidence type="ECO:0000256" key="5">
    <source>
        <dbReference type="ARBA" id="ARBA00022729"/>
    </source>
</evidence>
<protein>
    <recommendedName>
        <fullName evidence="3 15">Guanylate cyclase</fullName>
        <ecNumber evidence="3 15">4.6.1.2</ecNumber>
    </recommendedName>
</protein>
<dbReference type="EC" id="4.6.1.2" evidence="3 15"/>
<dbReference type="Gene3D" id="6.10.250.780">
    <property type="match status" value="1"/>
</dbReference>
<dbReference type="AlphaFoldDB" id="A0A0N5ADV6"/>
<keyword evidence="6" id="KW-0547">Nucleotide-binding</keyword>
<evidence type="ECO:0000256" key="6">
    <source>
        <dbReference type="ARBA" id="ARBA00022741"/>
    </source>
</evidence>
<evidence type="ECO:0000259" key="17">
    <source>
        <dbReference type="PROSITE" id="PS50125"/>
    </source>
</evidence>
<dbReference type="GO" id="GO:0005886">
    <property type="term" value="C:plasma membrane"/>
    <property type="evidence" value="ECO:0007669"/>
    <property type="project" value="TreeGrafter"/>
</dbReference>
<keyword evidence="10" id="KW-0675">Receptor</keyword>
<evidence type="ECO:0000256" key="1">
    <source>
        <dbReference type="ARBA" id="ARBA00001436"/>
    </source>
</evidence>
<dbReference type="Gene3D" id="1.10.510.10">
    <property type="entry name" value="Transferase(Phosphotransferase) domain 1"/>
    <property type="match status" value="1"/>
</dbReference>
<dbReference type="InterPro" id="IPR018297">
    <property type="entry name" value="A/G_cyclase_CS"/>
</dbReference>
<evidence type="ECO:0000313" key="19">
    <source>
        <dbReference type="WBParaSite" id="SMUV_0000238001-mRNA-1"/>
    </source>
</evidence>
<evidence type="ECO:0000256" key="4">
    <source>
        <dbReference type="ARBA" id="ARBA00022692"/>
    </source>
</evidence>
<evidence type="ECO:0000256" key="7">
    <source>
        <dbReference type="ARBA" id="ARBA00022989"/>
    </source>
</evidence>
<dbReference type="InterPro" id="IPR001245">
    <property type="entry name" value="Ser-Thr/Tyr_kinase_cat_dom"/>
</dbReference>
<name>A0A0N5ADV6_9BILA</name>
<feature type="domain" description="Guanylate cyclase" evidence="17">
    <location>
        <begin position="740"/>
        <end position="871"/>
    </location>
</feature>
<keyword evidence="5" id="KW-0732">Signal</keyword>
<dbReference type="InterPro" id="IPR028082">
    <property type="entry name" value="Peripla_BP_I"/>
</dbReference>
<dbReference type="Pfam" id="PF00211">
    <property type="entry name" value="Guanylate_cyc"/>
    <property type="match status" value="1"/>
</dbReference>
<dbReference type="InterPro" id="IPR001828">
    <property type="entry name" value="ANF_lig-bd_rcpt"/>
</dbReference>
<keyword evidence="8" id="KW-0342">GTP-binding</keyword>
<dbReference type="STRING" id="451379.A0A0N5ADV6"/>
<evidence type="ECO:0000256" key="15">
    <source>
        <dbReference type="RuleBase" id="RU003431"/>
    </source>
</evidence>
<evidence type="ECO:0000256" key="8">
    <source>
        <dbReference type="ARBA" id="ARBA00023134"/>
    </source>
</evidence>
<sequence>MEHWAKGAKAFFGFEIYCRTAAVIAAAQNIPIISHKCGDKSVSNIEYPTFARTVPAETEITAAFLSLFKFFNWRKFSIICDDSELRKRNKDFKDVEDSLYTIINVSILPFSDVRNNNLSQVILDTYRSTRIYLTFGNVRLFRRVLLEMGSLGLMDNGEYALVYLDADYDWLNVYHAMNNHFLRDTLKTMTESWDDPNSVDRRLINYSRSAIAIIPTPVQIKSPNFESFWKKANEFSIYFKRNILTLQTNRFACYLYDAVKLYASALAAVLNETKPEEIEQGYDPVSDGKRIIQKIIGRTYRSMQGFEMRIDKSGNALGNYTLLALQKVQAVMDPNNSSYYPFDVALTVTADFVHDTAEELPKLRFKHDIQWSNGKPPLDEPECGFYGEKCSLKKSWLFDLLPFFLLEETSTRNKDELDLTGCWCSGKYKGSTVLFKYYTKRMKILSHEIKQEVKAMRKLQNENLTVFWGLVVDSLHIRVVWEYHEKGSLHDNLRNETWNLDAIFNLSFIDDLLKGLEFLHQSDIKFHGNLKSTNCLIDNHWVLKLSSYGLHELRNRQIQESSESDDDKKWEKFLWTAPELLNSEDYMKGSQESDVYSFGIILHEIHTRRGPFMLSEKDNHLTDVRLEIIYGVKNKGLRPYCGSLGAQEFVVETMAKCWAEEPKERPDIYRVRNALKRMFDDYKGIFFIFELLIRFRGRTAQLEEEKQKTEQLLQRMLPRSVAEQLIAGNDVKPEIFEAVTIYFSDVVGFTALSDKSAPMEIVTFLNKLYTLFDNIIKLYNVYKVETIGDAYMVVSGVPKRCEDDSHAEEIGKMAIHLLHAVTDFSIPHRKGEKLKLRIGIHTGQCVAGVVGKTMPRYCLFGDTVNTASRMESTGKPLRIHCSEAARNVLVKFKGFSLEERGIIQIKGKGKMRTFWLNGMSDLCFAVDEGSVEETSLFSVDRNRNVTHDSSFRKRSLSCGHNPTICDLTEESDLIEPMVNQINDGRLSLIVGSIASNCILL</sequence>
<dbReference type="GO" id="GO:0005525">
    <property type="term" value="F:GTP binding"/>
    <property type="evidence" value="ECO:0007669"/>
    <property type="project" value="UniProtKB-KW"/>
</dbReference>
<dbReference type="PANTHER" id="PTHR11920:SF501">
    <property type="entry name" value="GUANYLATE CYCLASE 32E"/>
    <property type="match status" value="1"/>
</dbReference>
<comment type="subcellular location">
    <subcellularLocation>
        <location evidence="2">Membrane</location>
        <topology evidence="2">Single-pass type I membrane protein</topology>
    </subcellularLocation>
</comment>
<dbReference type="InterPro" id="IPR011009">
    <property type="entry name" value="Kinase-like_dom_sf"/>
</dbReference>
<comment type="catalytic activity">
    <reaction evidence="1 15">
        <text>GTP = 3',5'-cyclic GMP + diphosphate</text>
        <dbReference type="Rhea" id="RHEA:13665"/>
        <dbReference type="ChEBI" id="CHEBI:33019"/>
        <dbReference type="ChEBI" id="CHEBI:37565"/>
        <dbReference type="ChEBI" id="CHEBI:57746"/>
        <dbReference type="EC" id="4.6.1.2"/>
    </reaction>
</comment>
<dbReference type="InterPro" id="IPR000719">
    <property type="entry name" value="Prot_kinase_dom"/>
</dbReference>
<accession>A0A0N5ADV6</accession>
<dbReference type="GO" id="GO:0004383">
    <property type="term" value="F:guanylate cyclase activity"/>
    <property type="evidence" value="ECO:0007669"/>
    <property type="project" value="UniProtKB-EC"/>
</dbReference>
<dbReference type="Pfam" id="PF01094">
    <property type="entry name" value="ANF_receptor"/>
    <property type="match status" value="1"/>
</dbReference>
<dbReference type="GO" id="GO:0004672">
    <property type="term" value="F:protein kinase activity"/>
    <property type="evidence" value="ECO:0007669"/>
    <property type="project" value="InterPro"/>
</dbReference>
<evidence type="ECO:0000256" key="9">
    <source>
        <dbReference type="ARBA" id="ARBA00023136"/>
    </source>
</evidence>
<dbReference type="GO" id="GO:0005524">
    <property type="term" value="F:ATP binding"/>
    <property type="evidence" value="ECO:0007669"/>
    <property type="project" value="InterPro"/>
</dbReference>
<dbReference type="Gene3D" id="3.40.50.2300">
    <property type="match status" value="2"/>
</dbReference>
<keyword evidence="13 15" id="KW-0141">cGMP biosynthesis</keyword>
<dbReference type="WBParaSite" id="SMUV_0000238001-mRNA-1">
    <property type="protein sequence ID" value="SMUV_0000238001-mRNA-1"/>
    <property type="gene ID" value="SMUV_0000238001"/>
</dbReference>
<evidence type="ECO:0000256" key="2">
    <source>
        <dbReference type="ARBA" id="ARBA00004479"/>
    </source>
</evidence>
<dbReference type="SUPFAM" id="SSF55073">
    <property type="entry name" value="Nucleotide cyclase"/>
    <property type="match status" value="1"/>
</dbReference>
<dbReference type="GO" id="GO:0007168">
    <property type="term" value="P:receptor guanylyl cyclase signaling pathway"/>
    <property type="evidence" value="ECO:0007669"/>
    <property type="project" value="TreeGrafter"/>
</dbReference>
<dbReference type="PROSITE" id="PS00452">
    <property type="entry name" value="GUANYLATE_CYCLASE_1"/>
    <property type="match status" value="1"/>
</dbReference>
<keyword evidence="7" id="KW-1133">Transmembrane helix</keyword>
<dbReference type="GO" id="GO:0035556">
    <property type="term" value="P:intracellular signal transduction"/>
    <property type="evidence" value="ECO:0007669"/>
    <property type="project" value="InterPro"/>
</dbReference>
<evidence type="ECO:0000256" key="12">
    <source>
        <dbReference type="ARBA" id="ARBA00023239"/>
    </source>
</evidence>
<keyword evidence="18" id="KW-1185">Reference proteome</keyword>
<dbReference type="InterPro" id="IPR001054">
    <property type="entry name" value="A/G_cyclase"/>
</dbReference>
<dbReference type="SMART" id="SM00044">
    <property type="entry name" value="CYCc"/>
    <property type="match status" value="1"/>
</dbReference>
<keyword evidence="11" id="KW-0325">Glycoprotein</keyword>
<evidence type="ECO:0000256" key="10">
    <source>
        <dbReference type="ARBA" id="ARBA00023170"/>
    </source>
</evidence>
<keyword evidence="4" id="KW-0812">Transmembrane</keyword>
<dbReference type="CDD" id="cd07302">
    <property type="entry name" value="CHD"/>
    <property type="match status" value="1"/>
</dbReference>
<dbReference type="FunFam" id="3.30.70.1230:FF:000004">
    <property type="entry name" value="Guanylate cyclase"/>
    <property type="match status" value="1"/>
</dbReference>
<dbReference type="PANTHER" id="PTHR11920">
    <property type="entry name" value="GUANYLYL CYCLASE"/>
    <property type="match status" value="1"/>
</dbReference>
<evidence type="ECO:0000256" key="13">
    <source>
        <dbReference type="ARBA" id="ARBA00023293"/>
    </source>
</evidence>
<dbReference type="Proteomes" id="UP000046393">
    <property type="component" value="Unplaced"/>
</dbReference>
<dbReference type="InterPro" id="IPR050401">
    <property type="entry name" value="Cyclic_nucleotide_synthase"/>
</dbReference>
<dbReference type="GO" id="GO:0004016">
    <property type="term" value="F:adenylate cyclase activity"/>
    <property type="evidence" value="ECO:0007669"/>
    <property type="project" value="TreeGrafter"/>
</dbReference>
<dbReference type="PROSITE" id="PS50011">
    <property type="entry name" value="PROTEIN_KINASE_DOM"/>
    <property type="match status" value="1"/>
</dbReference>
<dbReference type="SUPFAM" id="SSF56112">
    <property type="entry name" value="Protein kinase-like (PK-like)"/>
    <property type="match status" value="1"/>
</dbReference>
<evidence type="ECO:0000259" key="16">
    <source>
        <dbReference type="PROSITE" id="PS50011"/>
    </source>
</evidence>
<evidence type="ECO:0000313" key="18">
    <source>
        <dbReference type="Proteomes" id="UP000046393"/>
    </source>
</evidence>
<proteinExistence type="inferred from homology"/>
<dbReference type="SUPFAM" id="SSF53822">
    <property type="entry name" value="Periplasmic binding protein-like I"/>
    <property type="match status" value="1"/>
</dbReference>